<evidence type="ECO:0000313" key="6">
    <source>
        <dbReference type="Proteomes" id="UP000192277"/>
    </source>
</evidence>
<organism evidence="5 6">
    <name type="scientific">Niastella koreensis</name>
    <dbReference type="NCBI Taxonomy" id="354356"/>
    <lineage>
        <taxon>Bacteria</taxon>
        <taxon>Pseudomonadati</taxon>
        <taxon>Bacteroidota</taxon>
        <taxon>Chitinophagia</taxon>
        <taxon>Chitinophagales</taxon>
        <taxon>Chitinophagaceae</taxon>
        <taxon>Niastella</taxon>
    </lineage>
</organism>
<dbReference type="Proteomes" id="UP000192277">
    <property type="component" value="Unassembled WGS sequence"/>
</dbReference>
<protein>
    <submittedName>
        <fullName evidence="5">Transcriptional regulator</fullName>
    </submittedName>
</protein>
<dbReference type="InterPro" id="IPR005650">
    <property type="entry name" value="BlaI_family"/>
</dbReference>
<keyword evidence="3" id="KW-0238">DNA-binding</keyword>
<dbReference type="Gene3D" id="1.10.10.10">
    <property type="entry name" value="Winged helix-like DNA-binding domain superfamily/Winged helix DNA-binding domain"/>
    <property type="match status" value="1"/>
</dbReference>
<dbReference type="Gene3D" id="1.10.4040.10">
    <property type="entry name" value="Penicillinase repressor domain"/>
    <property type="match status" value="1"/>
</dbReference>
<accession>A0ABX3NQE5</accession>
<dbReference type="PIRSF" id="PIRSF019455">
    <property type="entry name" value="CopR_AtkY"/>
    <property type="match status" value="1"/>
</dbReference>
<evidence type="ECO:0000256" key="2">
    <source>
        <dbReference type="ARBA" id="ARBA00023015"/>
    </source>
</evidence>
<evidence type="ECO:0000256" key="3">
    <source>
        <dbReference type="ARBA" id="ARBA00023125"/>
    </source>
</evidence>
<keyword evidence="2" id="KW-0805">Transcription regulation</keyword>
<dbReference type="InterPro" id="IPR036390">
    <property type="entry name" value="WH_DNA-bd_sf"/>
</dbReference>
<dbReference type="Pfam" id="PF03965">
    <property type="entry name" value="Penicillinase_R"/>
    <property type="match status" value="1"/>
</dbReference>
<evidence type="ECO:0000313" key="5">
    <source>
        <dbReference type="EMBL" id="OQP39044.1"/>
    </source>
</evidence>
<keyword evidence="4" id="KW-0804">Transcription</keyword>
<gene>
    <name evidence="5" type="ORF">A4D02_17045</name>
</gene>
<dbReference type="SUPFAM" id="SSF46785">
    <property type="entry name" value="Winged helix' DNA-binding domain"/>
    <property type="match status" value="1"/>
</dbReference>
<reference evidence="5 6" key="1">
    <citation type="submission" date="2016-04" db="EMBL/GenBank/DDBJ databases">
        <authorList>
            <person name="Chen L."/>
            <person name="Zhuang W."/>
            <person name="Wang G."/>
        </authorList>
    </citation>
    <scope>NUCLEOTIDE SEQUENCE [LARGE SCALE GENOMIC DNA]</scope>
    <source>
        <strain evidence="6">GR20</strain>
    </source>
</reference>
<proteinExistence type="inferred from homology"/>
<evidence type="ECO:0000256" key="4">
    <source>
        <dbReference type="ARBA" id="ARBA00023163"/>
    </source>
</evidence>
<sequence>MKSLTKAEEQVMQMLWELKQGFLKDIMYKMPEPKPHSNTVATILKILIEKGFVNYEVQGRNNLYKPAVSKAEYGQKSINQLVKGYFEGSAAKLLSHFVNDNKLSQEDLEALLQQIKNAKNQDQ</sequence>
<dbReference type="InterPro" id="IPR036388">
    <property type="entry name" value="WH-like_DNA-bd_sf"/>
</dbReference>
<evidence type="ECO:0000256" key="1">
    <source>
        <dbReference type="ARBA" id="ARBA00011046"/>
    </source>
</evidence>
<comment type="caution">
    <text evidence="5">The sequence shown here is derived from an EMBL/GenBank/DDBJ whole genome shotgun (WGS) entry which is preliminary data.</text>
</comment>
<keyword evidence="6" id="KW-1185">Reference proteome</keyword>
<name>A0ABX3NQE5_9BACT</name>
<dbReference type="EMBL" id="LWBO01000084">
    <property type="protein sequence ID" value="OQP39044.1"/>
    <property type="molecule type" value="Genomic_DNA"/>
</dbReference>
<comment type="similarity">
    <text evidence="1">Belongs to the BlaI transcriptional regulatory family.</text>
</comment>